<dbReference type="GO" id="GO:0006491">
    <property type="term" value="P:N-glycan processing"/>
    <property type="evidence" value="ECO:0007669"/>
    <property type="project" value="TreeGrafter"/>
</dbReference>
<evidence type="ECO:0000259" key="3">
    <source>
        <dbReference type="PROSITE" id="PS50222"/>
    </source>
</evidence>
<dbReference type="InterPro" id="IPR028146">
    <property type="entry name" value="PRKCSH_N"/>
</dbReference>
<keyword evidence="5" id="KW-1185">Reference proteome</keyword>
<evidence type="ECO:0000256" key="1">
    <source>
        <dbReference type="ARBA" id="ARBA00022837"/>
    </source>
</evidence>
<dbReference type="Proteomes" id="UP000218231">
    <property type="component" value="Unassembled WGS sequence"/>
</dbReference>
<dbReference type="GO" id="GO:0017177">
    <property type="term" value="C:glucosidase II complex"/>
    <property type="evidence" value="ECO:0007669"/>
    <property type="project" value="TreeGrafter"/>
</dbReference>
<organism evidence="4 5">
    <name type="scientific">Diploscapter pachys</name>
    <dbReference type="NCBI Taxonomy" id="2018661"/>
    <lineage>
        <taxon>Eukaryota</taxon>
        <taxon>Metazoa</taxon>
        <taxon>Ecdysozoa</taxon>
        <taxon>Nematoda</taxon>
        <taxon>Chromadorea</taxon>
        <taxon>Rhabditida</taxon>
        <taxon>Rhabditina</taxon>
        <taxon>Rhabditomorpha</taxon>
        <taxon>Rhabditoidea</taxon>
        <taxon>Rhabditidae</taxon>
        <taxon>Diploscapter</taxon>
    </lineage>
</organism>
<proteinExistence type="predicted"/>
<evidence type="ECO:0000313" key="5">
    <source>
        <dbReference type="Proteomes" id="UP000218231"/>
    </source>
</evidence>
<feature type="compositionally biased region" description="Basic and acidic residues" evidence="2">
    <location>
        <begin position="189"/>
        <end position="208"/>
    </location>
</feature>
<reference evidence="4 5" key="1">
    <citation type="journal article" date="2017" name="Curr. Biol.">
        <title>Genome architecture and evolution of a unichromosomal asexual nematode.</title>
        <authorList>
            <person name="Fradin H."/>
            <person name="Zegar C."/>
            <person name="Gutwein M."/>
            <person name="Lucas J."/>
            <person name="Kovtun M."/>
            <person name="Corcoran D."/>
            <person name="Baugh L.R."/>
            <person name="Kiontke K."/>
            <person name="Gunsalus K."/>
            <person name="Fitch D.H."/>
            <person name="Piano F."/>
        </authorList>
    </citation>
    <scope>NUCLEOTIDE SEQUENCE [LARGE SCALE GENOMIC DNA]</scope>
    <source>
        <strain evidence="4">PF1309</strain>
    </source>
</reference>
<dbReference type="Pfam" id="PF12999">
    <property type="entry name" value="PRKCSH-like"/>
    <property type="match status" value="1"/>
</dbReference>
<dbReference type="PROSITE" id="PS00018">
    <property type="entry name" value="EF_HAND_1"/>
    <property type="match status" value="1"/>
</dbReference>
<dbReference type="STRING" id="2018661.A0A2A2KQ44"/>
<accession>A0A2A2KQ44</accession>
<dbReference type="EMBL" id="LIAE01007971">
    <property type="protein sequence ID" value="PAV76050.1"/>
    <property type="molecule type" value="Genomic_DNA"/>
</dbReference>
<feature type="domain" description="EF-hand" evidence="3">
    <location>
        <begin position="120"/>
        <end position="155"/>
    </location>
</feature>
<dbReference type="PANTHER" id="PTHR12630:SF1">
    <property type="entry name" value="GLUCOSIDASE 2 SUBUNIT BETA"/>
    <property type="match status" value="1"/>
</dbReference>
<dbReference type="OrthoDB" id="5818103at2759"/>
<feature type="region of interest" description="Disordered" evidence="2">
    <location>
        <begin position="81"/>
        <end position="109"/>
    </location>
</feature>
<dbReference type="InterPro" id="IPR039794">
    <property type="entry name" value="Gtb1-like"/>
</dbReference>
<dbReference type="PANTHER" id="PTHR12630">
    <property type="entry name" value="N-LINKED OLIGOSACCHARIDE PROCESSING"/>
    <property type="match status" value="1"/>
</dbReference>
<name>A0A2A2KQ44_9BILA</name>
<sequence>MIPSSRVNDKICDCCDGSDEYDQSVECPNVCEELGRSARLERERQREKQKKGFGAKEELAKTGQALKKDYADKLIPLKAERDELQPKKDEIEARKKEAEEKEQKLQNVHREAWEAEKKERRRLVADRLFNQFDKNGDRTLDLEEVKNIKYIDSDFDGIVSDDEANRVMPAAPVSYDQFLDTMYNNLKSAKREYRNHEEAAKEGEHSDNMDDLAPEDEDDLPEETDPNDQQKLSESRHEEEVDDEFNDLDDSALPAYDEETNKATAG</sequence>
<keyword evidence="1" id="KW-0106">Calcium</keyword>
<dbReference type="AlphaFoldDB" id="A0A2A2KQ44"/>
<feature type="compositionally biased region" description="Acidic residues" evidence="2">
    <location>
        <begin position="209"/>
        <end position="226"/>
    </location>
</feature>
<evidence type="ECO:0000256" key="2">
    <source>
        <dbReference type="SAM" id="MobiDB-lite"/>
    </source>
</evidence>
<feature type="compositionally biased region" description="Acidic residues" evidence="2">
    <location>
        <begin position="240"/>
        <end position="250"/>
    </location>
</feature>
<dbReference type="InterPro" id="IPR018247">
    <property type="entry name" value="EF_Hand_1_Ca_BS"/>
</dbReference>
<feature type="region of interest" description="Disordered" evidence="2">
    <location>
        <begin position="189"/>
        <end position="266"/>
    </location>
</feature>
<dbReference type="InterPro" id="IPR002048">
    <property type="entry name" value="EF_hand_dom"/>
</dbReference>
<dbReference type="InterPro" id="IPR011992">
    <property type="entry name" value="EF-hand-dom_pair"/>
</dbReference>
<gene>
    <name evidence="4" type="ORF">WR25_02859</name>
</gene>
<comment type="caution">
    <text evidence="4">The sequence shown here is derived from an EMBL/GenBank/DDBJ whole genome shotgun (WGS) entry which is preliminary data.</text>
</comment>
<dbReference type="SUPFAM" id="SSF47473">
    <property type="entry name" value="EF-hand"/>
    <property type="match status" value="1"/>
</dbReference>
<dbReference type="GO" id="GO:0005509">
    <property type="term" value="F:calcium ion binding"/>
    <property type="evidence" value="ECO:0007669"/>
    <property type="project" value="InterPro"/>
</dbReference>
<protein>
    <recommendedName>
        <fullName evidence="3">EF-hand domain-containing protein</fullName>
    </recommendedName>
</protein>
<evidence type="ECO:0000313" key="4">
    <source>
        <dbReference type="EMBL" id="PAV76050.1"/>
    </source>
</evidence>
<dbReference type="Gene3D" id="1.10.238.10">
    <property type="entry name" value="EF-hand"/>
    <property type="match status" value="1"/>
</dbReference>
<dbReference type="PROSITE" id="PS50222">
    <property type="entry name" value="EF_HAND_2"/>
    <property type="match status" value="1"/>
</dbReference>